<keyword evidence="3" id="KW-1003">Cell membrane</keyword>
<dbReference type="PROSITE" id="PS51103">
    <property type="entry name" value="PTS_EIIC_TYPE_1"/>
    <property type="match status" value="1"/>
</dbReference>
<evidence type="ECO:0000256" key="4">
    <source>
        <dbReference type="ARBA" id="ARBA00022597"/>
    </source>
</evidence>
<dbReference type="PROSITE" id="PS01035">
    <property type="entry name" value="PTS_EIIB_TYPE_1_CYS"/>
    <property type="match status" value="1"/>
</dbReference>
<keyword evidence="7 12" id="KW-0812">Transmembrane</keyword>
<evidence type="ECO:0000256" key="5">
    <source>
        <dbReference type="ARBA" id="ARBA00022679"/>
    </source>
</evidence>
<evidence type="ECO:0000259" key="14">
    <source>
        <dbReference type="PROSITE" id="PS51103"/>
    </source>
</evidence>
<dbReference type="InterPro" id="IPR001996">
    <property type="entry name" value="PTS_IIB_1"/>
</dbReference>
<feature type="transmembrane region" description="Helical" evidence="12">
    <location>
        <begin position="317"/>
        <end position="335"/>
    </location>
</feature>
<dbReference type="GO" id="GO:0009401">
    <property type="term" value="P:phosphoenolpyruvate-dependent sugar phosphotransferase system"/>
    <property type="evidence" value="ECO:0007669"/>
    <property type="project" value="UniProtKB-KW"/>
</dbReference>
<feature type="active site" description="Phosphocysteine intermediate; for EIIB activity" evidence="11">
    <location>
        <position position="30"/>
    </location>
</feature>
<keyword evidence="16" id="KW-1185">Reference proteome</keyword>
<evidence type="ECO:0000256" key="6">
    <source>
        <dbReference type="ARBA" id="ARBA00022683"/>
    </source>
</evidence>
<dbReference type="Proteomes" id="UP000013782">
    <property type="component" value="Unassembled WGS sequence"/>
</dbReference>
<proteinExistence type="predicted"/>
<dbReference type="OrthoDB" id="9769191at2"/>
<sequence>MKKNIDLEAFADHIIASLGGKENISFFTHCLTRLRFNVKDRSAVDEQSIEMEDNVVGSKWAGGQFQVIVGQNVIEAYDCIAKKIDPNTSNVNTVSGTKKSFSFAVVFDAFAGCFTPLLPLLIAAGMIRTMVLIAIQLGILSTTDGTYLTLNTISDAGFYFLPVFVGATSARKFGANMGLGMLVGAMLIHPQFVESLSSGELSLFNLPIYNATYSYTVFPTIMTVFIMSKVEKIISTRSPLLIRSVLEPVGTMLIMIPLTLFLIGPFGTFLGNYVTDGIIFLYQTLSFFGVAILAAVWPLLVLTGMHSAIVPYQMQSLAVLGYEPIALTAIIISNFNQGAASIAVAVKTKNLNLKSSAISCAATAVVAGITEPAMFGINLRYKKPMIAAMSGSFIAAGIAGLFKVYAFSYVGSAGIFGLPVFLSDNVMNLICMLISCLLGMLITFLLTLFLYRNSTIG</sequence>
<evidence type="ECO:0000256" key="8">
    <source>
        <dbReference type="ARBA" id="ARBA00022777"/>
    </source>
</evidence>
<dbReference type="STRING" id="160454.RV10_GL002706"/>
<organism evidence="15 16">
    <name type="scientific">Enterococcus pallens ATCC BAA-351</name>
    <dbReference type="NCBI Taxonomy" id="1158607"/>
    <lineage>
        <taxon>Bacteria</taxon>
        <taxon>Bacillati</taxon>
        <taxon>Bacillota</taxon>
        <taxon>Bacilli</taxon>
        <taxon>Lactobacillales</taxon>
        <taxon>Enterococcaceae</taxon>
        <taxon>Enterococcus</taxon>
    </lineage>
</organism>
<evidence type="ECO:0000256" key="10">
    <source>
        <dbReference type="ARBA" id="ARBA00023136"/>
    </source>
</evidence>
<dbReference type="AlphaFoldDB" id="R2PZ65"/>
<keyword evidence="5" id="KW-0808">Transferase</keyword>
<feature type="domain" description="PTS EIIB type-1" evidence="13">
    <location>
        <begin position="8"/>
        <end position="90"/>
    </location>
</feature>
<evidence type="ECO:0000256" key="11">
    <source>
        <dbReference type="PROSITE-ProRule" id="PRU00421"/>
    </source>
</evidence>
<dbReference type="InterPro" id="IPR050558">
    <property type="entry name" value="PTS_Sugar-Specific_Components"/>
</dbReference>
<evidence type="ECO:0000256" key="12">
    <source>
        <dbReference type="SAM" id="Phobius"/>
    </source>
</evidence>
<dbReference type="HOGENOM" id="CLU_012312_2_0_9"/>
<evidence type="ECO:0000256" key="3">
    <source>
        <dbReference type="ARBA" id="ARBA00022475"/>
    </source>
</evidence>
<feature type="transmembrane region" description="Helical" evidence="12">
    <location>
        <begin position="212"/>
        <end position="230"/>
    </location>
</feature>
<feature type="transmembrane region" description="Helical" evidence="12">
    <location>
        <begin position="173"/>
        <end position="192"/>
    </location>
</feature>
<feature type="transmembrane region" description="Helical" evidence="12">
    <location>
        <begin position="355"/>
        <end position="374"/>
    </location>
</feature>
<evidence type="ECO:0000256" key="1">
    <source>
        <dbReference type="ARBA" id="ARBA00004651"/>
    </source>
</evidence>
<dbReference type="InterPro" id="IPR003352">
    <property type="entry name" value="PTS_EIIC"/>
</dbReference>
<dbReference type="Pfam" id="PF02378">
    <property type="entry name" value="PTS_EIIC"/>
    <property type="match status" value="1"/>
</dbReference>
<feature type="transmembrane region" description="Helical" evidence="12">
    <location>
        <begin position="280"/>
        <end position="305"/>
    </location>
</feature>
<dbReference type="eggNOG" id="COG1264">
    <property type="taxonomic scope" value="Bacteria"/>
</dbReference>
<protein>
    <submittedName>
        <fullName evidence="15">PTS system, glucose-like IIB component</fullName>
    </submittedName>
</protein>
<keyword evidence="4" id="KW-0762">Sugar transport</keyword>
<dbReference type="SUPFAM" id="SSF55604">
    <property type="entry name" value="Glucose permease domain IIB"/>
    <property type="match status" value="1"/>
</dbReference>
<keyword evidence="6" id="KW-0598">Phosphotransferase system</keyword>
<feature type="transmembrane region" description="Helical" evidence="12">
    <location>
        <begin position="426"/>
        <end position="451"/>
    </location>
</feature>
<dbReference type="InterPro" id="IPR036878">
    <property type="entry name" value="Glu_permease_IIB"/>
</dbReference>
<evidence type="ECO:0000313" key="16">
    <source>
        <dbReference type="Proteomes" id="UP000013782"/>
    </source>
</evidence>
<dbReference type="PANTHER" id="PTHR30175:SF1">
    <property type="entry name" value="PTS SYSTEM ARBUTIN-, CELLOBIOSE-, AND SALICIN-SPECIFIC EIIBC COMPONENT-RELATED"/>
    <property type="match status" value="1"/>
</dbReference>
<dbReference type="GO" id="GO:0015771">
    <property type="term" value="P:trehalose transport"/>
    <property type="evidence" value="ECO:0007669"/>
    <property type="project" value="TreeGrafter"/>
</dbReference>
<dbReference type="InterPro" id="IPR013013">
    <property type="entry name" value="PTS_EIIC_1"/>
</dbReference>
<dbReference type="CDD" id="cd00212">
    <property type="entry name" value="PTS_IIB_glc"/>
    <property type="match status" value="1"/>
</dbReference>
<dbReference type="eggNOG" id="COG1263">
    <property type="taxonomic scope" value="Bacteria"/>
</dbReference>
<keyword evidence="9 12" id="KW-1133">Transmembrane helix</keyword>
<feature type="transmembrane region" description="Helical" evidence="12">
    <location>
        <begin position="251"/>
        <end position="274"/>
    </location>
</feature>
<keyword evidence="2" id="KW-0813">Transport</keyword>
<keyword evidence="10 12" id="KW-0472">Membrane</keyword>
<dbReference type="GO" id="GO:0005886">
    <property type="term" value="C:plasma membrane"/>
    <property type="evidence" value="ECO:0007669"/>
    <property type="project" value="UniProtKB-SubCell"/>
</dbReference>
<dbReference type="InterPro" id="IPR018113">
    <property type="entry name" value="PTrfase_EIIB_Cys"/>
</dbReference>
<dbReference type="EMBL" id="AJAQ01000045">
    <property type="protein sequence ID" value="EOH88413.1"/>
    <property type="molecule type" value="Genomic_DNA"/>
</dbReference>
<feature type="transmembrane region" description="Helical" evidence="12">
    <location>
        <begin position="105"/>
        <end position="127"/>
    </location>
</feature>
<keyword evidence="8" id="KW-0418">Kinase</keyword>
<evidence type="ECO:0000313" key="15">
    <source>
        <dbReference type="EMBL" id="EOH88413.1"/>
    </source>
</evidence>
<dbReference type="PROSITE" id="PS51098">
    <property type="entry name" value="PTS_EIIB_TYPE_1"/>
    <property type="match status" value="1"/>
</dbReference>
<reference evidence="15 16" key="1">
    <citation type="submission" date="2013-02" db="EMBL/GenBank/DDBJ databases">
        <title>The Genome Sequence of Enterococcus pallens BAA-351.</title>
        <authorList>
            <consortium name="The Broad Institute Genome Sequencing Platform"/>
            <consortium name="The Broad Institute Genome Sequencing Center for Infectious Disease"/>
            <person name="Earl A.M."/>
            <person name="Gilmore M.S."/>
            <person name="Lebreton F."/>
            <person name="Walker B."/>
            <person name="Young S.K."/>
            <person name="Zeng Q."/>
            <person name="Gargeya S."/>
            <person name="Fitzgerald M."/>
            <person name="Haas B."/>
            <person name="Abouelleil A."/>
            <person name="Alvarado L."/>
            <person name="Arachchi H.M."/>
            <person name="Berlin A.M."/>
            <person name="Chapman S.B."/>
            <person name="Dewar J."/>
            <person name="Goldberg J."/>
            <person name="Griggs A."/>
            <person name="Gujja S."/>
            <person name="Hansen M."/>
            <person name="Howarth C."/>
            <person name="Imamovic A."/>
            <person name="Larimer J."/>
            <person name="McCowan C."/>
            <person name="Murphy C."/>
            <person name="Neiman D."/>
            <person name="Pearson M."/>
            <person name="Priest M."/>
            <person name="Roberts A."/>
            <person name="Saif S."/>
            <person name="Shea T."/>
            <person name="Sisk P."/>
            <person name="Sykes S."/>
            <person name="Wortman J."/>
            <person name="Nusbaum C."/>
            <person name="Birren B."/>
        </authorList>
    </citation>
    <scope>NUCLEOTIDE SEQUENCE [LARGE SCALE GENOMIC DNA]</scope>
    <source>
        <strain evidence="15 16">ATCC BAA-351</strain>
    </source>
</reference>
<dbReference type="GO" id="GO:0008982">
    <property type="term" value="F:protein-N(PI)-phosphohistidine-sugar phosphotransferase activity"/>
    <property type="evidence" value="ECO:0007669"/>
    <property type="project" value="InterPro"/>
</dbReference>
<feature type="domain" description="PTS EIIC type-1" evidence="14">
    <location>
        <begin position="108"/>
        <end position="457"/>
    </location>
</feature>
<comment type="subcellular location">
    <subcellularLocation>
        <location evidence="1">Cell membrane</location>
        <topology evidence="1">Multi-pass membrane protein</topology>
    </subcellularLocation>
</comment>
<evidence type="ECO:0000256" key="2">
    <source>
        <dbReference type="ARBA" id="ARBA00022448"/>
    </source>
</evidence>
<name>R2PZ65_9ENTE</name>
<comment type="caution">
    <text evidence="15">The sequence shown here is derived from an EMBL/GenBank/DDBJ whole genome shotgun (WGS) entry which is preliminary data.</text>
</comment>
<dbReference type="PANTHER" id="PTHR30175">
    <property type="entry name" value="PHOSPHOTRANSFERASE SYSTEM TRANSPORT PROTEIN"/>
    <property type="match status" value="1"/>
</dbReference>
<accession>R2PZ65</accession>
<evidence type="ECO:0000256" key="9">
    <source>
        <dbReference type="ARBA" id="ARBA00022989"/>
    </source>
</evidence>
<gene>
    <name evidence="15" type="ORF">UAU_04231</name>
</gene>
<dbReference type="GO" id="GO:0090589">
    <property type="term" value="F:protein-phosphocysteine-trehalose phosphotransferase system transporter activity"/>
    <property type="evidence" value="ECO:0007669"/>
    <property type="project" value="TreeGrafter"/>
</dbReference>
<dbReference type="Gene3D" id="3.30.1360.60">
    <property type="entry name" value="Glucose permease domain IIB"/>
    <property type="match status" value="1"/>
</dbReference>
<dbReference type="RefSeq" id="WP_010759175.1">
    <property type="nucleotide sequence ID" value="NZ_ASWD01000003.1"/>
</dbReference>
<feature type="transmembrane region" description="Helical" evidence="12">
    <location>
        <begin position="147"/>
        <end position="166"/>
    </location>
</feature>
<evidence type="ECO:0000256" key="7">
    <source>
        <dbReference type="ARBA" id="ARBA00022692"/>
    </source>
</evidence>
<dbReference type="Pfam" id="PF00367">
    <property type="entry name" value="PTS_EIIB"/>
    <property type="match status" value="1"/>
</dbReference>
<dbReference type="GO" id="GO:0016301">
    <property type="term" value="F:kinase activity"/>
    <property type="evidence" value="ECO:0007669"/>
    <property type="project" value="UniProtKB-KW"/>
</dbReference>
<dbReference type="PATRIC" id="fig|1158607.3.peg.4208"/>
<feature type="transmembrane region" description="Helical" evidence="12">
    <location>
        <begin position="386"/>
        <end position="406"/>
    </location>
</feature>
<evidence type="ECO:0000259" key="13">
    <source>
        <dbReference type="PROSITE" id="PS51098"/>
    </source>
</evidence>